<keyword evidence="4" id="KW-0808">Transferase</keyword>
<evidence type="ECO:0000313" key="6">
    <source>
        <dbReference type="Proteomes" id="UP000281549"/>
    </source>
</evidence>
<dbReference type="EMBL" id="KE561161">
    <property type="protein sequence ID" value="EPZ32309.1"/>
    <property type="molecule type" value="Genomic_DNA"/>
</dbReference>
<sequence length="210" mass="23898">MDIEKLGIRKLSEKPVYLASKSPRRIELLQRLAGFNLVIKPSLFKENLKHSDFETPKGYVLATCEAKANEVLNRIDEAFSLLISADTIVSLNRTIFEKASDRSMAKTMLQSLSGKTHQVYTAVTLMYFVGEELKKHSFVEESSVTFNVLSDSAIEAYLDTNEWQDKAGSYAIQGISSFFIEKINGDFYNIMGFPCCRFLKELTYLFNEQK</sequence>
<evidence type="ECO:0000313" key="5">
    <source>
        <dbReference type="Proteomes" id="UP000030755"/>
    </source>
</evidence>
<dbReference type="OMA" id="VIGCDSV"/>
<dbReference type="NCBIfam" id="TIGR00172">
    <property type="entry name" value="maf"/>
    <property type="match status" value="1"/>
</dbReference>
<dbReference type="GO" id="GO:0032259">
    <property type="term" value="P:methylation"/>
    <property type="evidence" value="ECO:0007669"/>
    <property type="project" value="UniProtKB-KW"/>
</dbReference>
<dbReference type="Pfam" id="PF02545">
    <property type="entry name" value="Maf"/>
    <property type="match status" value="1"/>
</dbReference>
<dbReference type="CDD" id="cd00555">
    <property type="entry name" value="Maf"/>
    <property type="match status" value="1"/>
</dbReference>
<keyword evidence="5" id="KW-1185">Reference proteome</keyword>
<evidence type="ECO:0000256" key="1">
    <source>
        <dbReference type="ARBA" id="ARBA00001968"/>
    </source>
</evidence>
<gene>
    <name evidence="3" type="ORF">O9G_002150</name>
    <name evidence="4" type="ORF">ROZALSC1DRAFT_27511</name>
</gene>
<reference evidence="4" key="3">
    <citation type="submission" date="2018-08" db="EMBL/GenBank/DDBJ databases">
        <title>Leveraging single-cell genomics to expand the Fungal Tree of Life.</title>
        <authorList>
            <consortium name="DOE Joint Genome Institute"/>
            <person name="Ahrendt S.R."/>
            <person name="Quandt C.A."/>
            <person name="Ciobanu D."/>
            <person name="Clum A."/>
            <person name="Salamov A."/>
            <person name="Andreopoulos B."/>
            <person name="Cheng J.-F."/>
            <person name="Woyke T."/>
            <person name="Pelin A."/>
            <person name="Henrissat B."/>
            <person name="Reynolds N."/>
            <person name="Benny G.L."/>
            <person name="Smith M.E."/>
            <person name="James T.Y."/>
            <person name="Grigoriev I.V."/>
        </authorList>
    </citation>
    <scope>NUCLEOTIDE SEQUENCE</scope>
    <source>
        <strain evidence="4">CSF55</strain>
    </source>
</reference>
<evidence type="ECO:0000313" key="4">
    <source>
        <dbReference type="EMBL" id="RKP21035.1"/>
    </source>
</evidence>
<dbReference type="Proteomes" id="UP000281549">
    <property type="component" value="Unassembled WGS sequence"/>
</dbReference>
<reference evidence="3 5" key="1">
    <citation type="journal article" date="2013" name="Curr. Biol.">
        <title>Shared signatures of parasitism and phylogenomics unite Cryptomycota and microsporidia.</title>
        <authorList>
            <person name="James T.Y."/>
            <person name="Pelin A."/>
            <person name="Bonen L."/>
            <person name="Ahrendt S."/>
            <person name="Sain D."/>
            <person name="Corradi N."/>
            <person name="Stajich J.E."/>
        </authorList>
    </citation>
    <scope>NUCLEOTIDE SEQUENCE [LARGE SCALE GENOMIC DNA]</scope>
    <source>
        <strain evidence="3 5">CSF55</strain>
        <strain evidence="3 5">CSF55</strain>
    </source>
</reference>
<dbReference type="OrthoDB" id="10267058at2759"/>
<dbReference type="PANTHER" id="PTHR43213:SF5">
    <property type="entry name" value="BIFUNCTIONAL DTTP_UTP PYROPHOSPHATASE_METHYLTRANSFERASE PROTEIN-RELATED"/>
    <property type="match status" value="1"/>
</dbReference>
<organism evidence="3 5">
    <name type="scientific">Rozella allomycis (strain CSF55)</name>
    <dbReference type="NCBI Taxonomy" id="988480"/>
    <lineage>
        <taxon>Eukaryota</taxon>
        <taxon>Fungi</taxon>
        <taxon>Fungi incertae sedis</taxon>
        <taxon>Cryptomycota</taxon>
        <taxon>Cryptomycota incertae sedis</taxon>
        <taxon>Rozella</taxon>
    </lineage>
</organism>
<dbReference type="PIRSF" id="PIRSF006305">
    <property type="entry name" value="Maf"/>
    <property type="match status" value="1"/>
</dbReference>
<dbReference type="GO" id="GO:0047429">
    <property type="term" value="F:nucleoside triphosphate diphosphatase activity"/>
    <property type="evidence" value="ECO:0007669"/>
    <property type="project" value="InterPro"/>
</dbReference>
<proteinExistence type="inferred from homology"/>
<dbReference type="AlphaFoldDB" id="A0A075AUU4"/>
<evidence type="ECO:0000256" key="2">
    <source>
        <dbReference type="ARBA" id="ARBA00022801"/>
    </source>
</evidence>
<dbReference type="GO" id="GO:0008168">
    <property type="term" value="F:methyltransferase activity"/>
    <property type="evidence" value="ECO:0007669"/>
    <property type="project" value="UniProtKB-KW"/>
</dbReference>
<dbReference type="EMBL" id="ML004995">
    <property type="protein sequence ID" value="RKP21035.1"/>
    <property type="molecule type" value="Genomic_DNA"/>
</dbReference>
<dbReference type="InterPro" id="IPR003697">
    <property type="entry name" value="Maf-like"/>
</dbReference>
<dbReference type="STRING" id="988480.A0A075AUU4"/>
<dbReference type="SUPFAM" id="SSF52972">
    <property type="entry name" value="ITPase-like"/>
    <property type="match status" value="1"/>
</dbReference>
<dbReference type="HAMAP" id="MF_00528">
    <property type="entry name" value="Maf"/>
    <property type="match status" value="1"/>
</dbReference>
<comment type="cofactor">
    <cofactor evidence="1">
        <name>a divalent metal cation</name>
        <dbReference type="ChEBI" id="CHEBI:60240"/>
    </cofactor>
</comment>
<dbReference type="Gene3D" id="3.90.950.10">
    <property type="match status" value="1"/>
</dbReference>
<name>A0A075AUU4_ROZAC</name>
<accession>A0A075AUU4</accession>
<protein>
    <submittedName>
        <fullName evidence="3">Maf-like protein domain-containing protein</fullName>
    </submittedName>
    <submittedName>
        <fullName evidence="4">N-acetylserotonin O-methyltransferase-like protein-like protein</fullName>
    </submittedName>
</protein>
<dbReference type="HOGENOM" id="CLU_040416_0_2_1"/>
<keyword evidence="4" id="KW-0489">Methyltransferase</keyword>
<dbReference type="Proteomes" id="UP000030755">
    <property type="component" value="Unassembled WGS sequence"/>
</dbReference>
<keyword evidence="2" id="KW-0378">Hydrolase</keyword>
<dbReference type="InterPro" id="IPR029001">
    <property type="entry name" value="ITPase-like_fam"/>
</dbReference>
<dbReference type="PANTHER" id="PTHR43213">
    <property type="entry name" value="BIFUNCTIONAL DTTP/UTP PYROPHOSPHATASE/METHYLTRANSFERASE PROTEIN-RELATED"/>
    <property type="match status" value="1"/>
</dbReference>
<evidence type="ECO:0000313" key="3">
    <source>
        <dbReference type="EMBL" id="EPZ32309.1"/>
    </source>
</evidence>
<reference evidence="6" key="2">
    <citation type="journal article" date="2018" name="Nat. Microbiol.">
        <title>Leveraging single-cell genomics to expand the fungal tree of life.</title>
        <authorList>
            <person name="Ahrendt S.R."/>
            <person name="Quandt C.A."/>
            <person name="Ciobanu D."/>
            <person name="Clum A."/>
            <person name="Salamov A."/>
            <person name="Andreopoulos B."/>
            <person name="Cheng J.F."/>
            <person name="Woyke T."/>
            <person name="Pelin A."/>
            <person name="Henrissat B."/>
            <person name="Reynolds N.K."/>
            <person name="Benny G.L."/>
            <person name="Smith M.E."/>
            <person name="James T.Y."/>
            <person name="Grigoriev I.V."/>
        </authorList>
    </citation>
    <scope>NUCLEOTIDE SEQUENCE [LARGE SCALE GENOMIC DNA]</scope>
    <source>
        <strain evidence="6">CSF55</strain>
    </source>
</reference>